<feature type="compositionally biased region" description="Basic and acidic residues" evidence="1">
    <location>
        <begin position="17"/>
        <end position="27"/>
    </location>
</feature>
<protein>
    <submittedName>
        <fullName evidence="2">Uncharacterized protein</fullName>
    </submittedName>
</protein>
<gene>
    <name evidence="2" type="ORF">ETD86_22675</name>
</gene>
<comment type="caution">
    <text evidence="2">The sequence shown here is derived from an EMBL/GenBank/DDBJ whole genome shotgun (WGS) entry which is preliminary data.</text>
</comment>
<dbReference type="AlphaFoldDB" id="A0A5S4FFY2"/>
<keyword evidence="3" id="KW-1185">Reference proteome</keyword>
<accession>A0A5S4FFY2</accession>
<organism evidence="2 3">
    <name type="scientific">Nonomuraea turkmeniaca</name>
    <dbReference type="NCBI Taxonomy" id="103838"/>
    <lineage>
        <taxon>Bacteria</taxon>
        <taxon>Bacillati</taxon>
        <taxon>Actinomycetota</taxon>
        <taxon>Actinomycetes</taxon>
        <taxon>Streptosporangiales</taxon>
        <taxon>Streptosporangiaceae</taxon>
        <taxon>Nonomuraea</taxon>
    </lineage>
</organism>
<name>A0A5S4FFY2_9ACTN</name>
<sequence length="154" mass="17652">MRDHRREPRLVRLRASRGPDRRQDQHSAPDQGARAGSGLSGPGQEPHPRALPRAGVPGGVRGRRGHRRRPREVLPSEIAEDEITEARLPRRDYRGEITEARLPRTRLPRTRLPRTRLPRTRLPRTQTDKRTRPTGGIGRVRPIRAGMVFIGQRY</sequence>
<reference evidence="2 3" key="1">
    <citation type="submission" date="2019-05" db="EMBL/GenBank/DDBJ databases">
        <title>Draft genome sequence of Nonomuraea turkmeniaca DSM 43926.</title>
        <authorList>
            <person name="Saricaoglu S."/>
            <person name="Isik K."/>
        </authorList>
    </citation>
    <scope>NUCLEOTIDE SEQUENCE [LARGE SCALE GENOMIC DNA]</scope>
    <source>
        <strain evidence="2 3">DSM 43926</strain>
    </source>
</reference>
<feature type="region of interest" description="Disordered" evidence="1">
    <location>
        <begin position="1"/>
        <end position="76"/>
    </location>
</feature>
<proteinExistence type="predicted"/>
<feature type="compositionally biased region" description="Basic and acidic residues" evidence="1">
    <location>
        <begin position="1"/>
        <end position="10"/>
    </location>
</feature>
<evidence type="ECO:0000313" key="3">
    <source>
        <dbReference type="Proteomes" id="UP000309128"/>
    </source>
</evidence>
<dbReference type="EMBL" id="VCKY01000075">
    <property type="protein sequence ID" value="TMR17931.1"/>
    <property type="molecule type" value="Genomic_DNA"/>
</dbReference>
<dbReference type="Proteomes" id="UP000309128">
    <property type="component" value="Unassembled WGS sequence"/>
</dbReference>
<feature type="compositionally biased region" description="Basic residues" evidence="1">
    <location>
        <begin position="61"/>
        <end position="70"/>
    </location>
</feature>
<evidence type="ECO:0000256" key="1">
    <source>
        <dbReference type="SAM" id="MobiDB-lite"/>
    </source>
</evidence>
<evidence type="ECO:0000313" key="2">
    <source>
        <dbReference type="EMBL" id="TMR17931.1"/>
    </source>
</evidence>